<keyword evidence="2" id="KW-1133">Transmembrane helix</keyword>
<dbReference type="EMBL" id="CAJNNW010014089">
    <property type="protein sequence ID" value="CAE8656206.1"/>
    <property type="molecule type" value="Genomic_DNA"/>
</dbReference>
<keyword evidence="2" id="KW-0472">Membrane</keyword>
<feature type="compositionally biased region" description="Basic and acidic residues" evidence="1">
    <location>
        <begin position="187"/>
        <end position="201"/>
    </location>
</feature>
<accession>A0A813IVW5</accession>
<evidence type="ECO:0000256" key="2">
    <source>
        <dbReference type="SAM" id="Phobius"/>
    </source>
</evidence>
<feature type="transmembrane region" description="Helical" evidence="2">
    <location>
        <begin position="82"/>
        <end position="99"/>
    </location>
</feature>
<evidence type="ECO:0000313" key="4">
    <source>
        <dbReference type="Proteomes" id="UP000626109"/>
    </source>
</evidence>
<gene>
    <name evidence="3" type="ORF">PGLA2088_LOCUS12024</name>
</gene>
<organism evidence="3 4">
    <name type="scientific">Polarella glacialis</name>
    <name type="common">Dinoflagellate</name>
    <dbReference type="NCBI Taxonomy" id="89957"/>
    <lineage>
        <taxon>Eukaryota</taxon>
        <taxon>Sar</taxon>
        <taxon>Alveolata</taxon>
        <taxon>Dinophyceae</taxon>
        <taxon>Suessiales</taxon>
        <taxon>Suessiaceae</taxon>
        <taxon>Polarella</taxon>
    </lineage>
</organism>
<feature type="region of interest" description="Disordered" evidence="1">
    <location>
        <begin position="186"/>
        <end position="217"/>
    </location>
</feature>
<sequence>MYDFRSHFGSRASRRHPWLLTHNFRSLPESGSFAKMAGGCAIFCTIMSGVAVPLLLFFGLLCLNESPMIEIPVHMKPDAGKGCFAAAFLYAGTFLYAYSKMQAAAEKVRRLELELQCVKDSIKVGADASSPSRGDDSSAELRKVQVVVAAAGSTFDRQLKDVRKQVNELREEVELGLRGRSLGSLEGVDRPRVDSDARSETSDAPSAAGSAISAEDSTEFKKMRAVVGAAAKNFTMQQCYTT</sequence>
<reference evidence="3" key="1">
    <citation type="submission" date="2021-02" db="EMBL/GenBank/DDBJ databases">
        <authorList>
            <person name="Dougan E. K."/>
            <person name="Rhodes N."/>
            <person name="Thang M."/>
            <person name="Chan C."/>
        </authorList>
    </citation>
    <scope>NUCLEOTIDE SEQUENCE</scope>
</reference>
<evidence type="ECO:0000313" key="3">
    <source>
        <dbReference type="EMBL" id="CAE8656206.1"/>
    </source>
</evidence>
<proteinExistence type="predicted"/>
<comment type="caution">
    <text evidence="3">The sequence shown here is derived from an EMBL/GenBank/DDBJ whole genome shotgun (WGS) entry which is preliminary data.</text>
</comment>
<dbReference type="Proteomes" id="UP000626109">
    <property type="component" value="Unassembled WGS sequence"/>
</dbReference>
<keyword evidence="2" id="KW-0812">Transmembrane</keyword>
<protein>
    <submittedName>
        <fullName evidence="3">Uncharacterized protein</fullName>
    </submittedName>
</protein>
<feature type="transmembrane region" description="Helical" evidence="2">
    <location>
        <begin position="36"/>
        <end position="61"/>
    </location>
</feature>
<evidence type="ECO:0000256" key="1">
    <source>
        <dbReference type="SAM" id="MobiDB-lite"/>
    </source>
</evidence>
<dbReference type="AlphaFoldDB" id="A0A813IVW5"/>
<name>A0A813IVW5_POLGL</name>